<evidence type="ECO:0000313" key="2">
    <source>
        <dbReference type="EMBL" id="STT00770.1"/>
    </source>
</evidence>
<evidence type="ECO:0000313" key="3">
    <source>
        <dbReference type="Proteomes" id="UP000255518"/>
    </source>
</evidence>
<evidence type="ECO:0000256" key="1">
    <source>
        <dbReference type="SAM" id="MobiDB-lite"/>
    </source>
</evidence>
<dbReference type="AlphaFoldDB" id="A0A377UU51"/>
<accession>A0A377UU51</accession>
<organism evidence="2 3">
    <name type="scientific">Klebsiella pneumoniae</name>
    <dbReference type="NCBI Taxonomy" id="573"/>
    <lineage>
        <taxon>Bacteria</taxon>
        <taxon>Pseudomonadati</taxon>
        <taxon>Pseudomonadota</taxon>
        <taxon>Gammaproteobacteria</taxon>
        <taxon>Enterobacterales</taxon>
        <taxon>Enterobacteriaceae</taxon>
        <taxon>Klebsiella/Raoultella group</taxon>
        <taxon>Klebsiella</taxon>
        <taxon>Klebsiella pneumoniae complex</taxon>
    </lineage>
</organism>
<dbReference type="Proteomes" id="UP000255518">
    <property type="component" value="Unassembled WGS sequence"/>
</dbReference>
<dbReference type="EMBL" id="UGKT01000001">
    <property type="protein sequence ID" value="STT00770.1"/>
    <property type="molecule type" value="Genomic_DNA"/>
</dbReference>
<feature type="compositionally biased region" description="Basic and acidic residues" evidence="1">
    <location>
        <begin position="166"/>
        <end position="179"/>
    </location>
</feature>
<sequence length="240" mass="26492">MYVAVKGGEKAIRAAHALQEQKRRGDGRLPELSVEQIGDQLSLAVDRVMTEGGIADRELAALALKQASGDNVEAIFLLRAYRTTLPRLAVSEPINTAEMRLERRISAVYKDIPGGQLLGPTYDYTHRLLDFTLLANGEAPSVQQADGEAEPTPHVFSLLTQQGLAKTEEDRGTPPDDITRTPPVYPCSRSSRLQQLMRAMKATCWRWPIRPSAAMAATIRLPARSAAATCRWKSSRKSWL</sequence>
<proteinExistence type="predicted"/>
<reference evidence="2 3" key="1">
    <citation type="submission" date="2018-06" db="EMBL/GenBank/DDBJ databases">
        <authorList>
            <consortium name="Pathogen Informatics"/>
            <person name="Doyle S."/>
        </authorList>
    </citation>
    <scope>NUCLEOTIDE SEQUENCE [LARGE SCALE GENOMIC DNA]</scope>
    <source>
        <strain evidence="2 3">NCTC13443</strain>
    </source>
</reference>
<dbReference type="GO" id="GO:0019634">
    <property type="term" value="P:organic phosphonate metabolic process"/>
    <property type="evidence" value="ECO:0007669"/>
    <property type="project" value="InterPro"/>
</dbReference>
<name>A0A377UU51_KLEPN</name>
<dbReference type="InterPro" id="IPR008773">
    <property type="entry name" value="PhnI"/>
</dbReference>
<gene>
    <name evidence="2" type="ORF">NCTC13443_01064</name>
</gene>
<dbReference type="Pfam" id="PF05861">
    <property type="entry name" value="PhnI"/>
    <property type="match status" value="1"/>
</dbReference>
<protein>
    <submittedName>
        <fullName evidence="2">PhnI protein</fullName>
    </submittedName>
</protein>
<feature type="region of interest" description="Disordered" evidence="1">
    <location>
        <begin position="163"/>
        <end position="184"/>
    </location>
</feature>